<evidence type="ECO:0000256" key="1">
    <source>
        <dbReference type="SAM" id="Phobius"/>
    </source>
</evidence>
<keyword evidence="3" id="KW-1185">Reference proteome</keyword>
<organism evidence="2 3">
    <name type="scientific">Bifidobacterium primatium</name>
    <dbReference type="NCBI Taxonomy" id="2045438"/>
    <lineage>
        <taxon>Bacteria</taxon>
        <taxon>Bacillati</taxon>
        <taxon>Actinomycetota</taxon>
        <taxon>Actinomycetes</taxon>
        <taxon>Bifidobacteriales</taxon>
        <taxon>Bifidobacteriaceae</taxon>
        <taxon>Bifidobacterium</taxon>
    </lineage>
</organism>
<reference evidence="2 3" key="1">
    <citation type="submission" date="2017-10" db="EMBL/GenBank/DDBJ databases">
        <title>Draft genome sequences of strains TRE 1, TRE 9, TRE H and TRI 7, isolated from tamarins, belonging to four potential novel Bifidobacterium species.</title>
        <authorList>
            <person name="Mattarelli P."/>
            <person name="Modesto M."/>
            <person name="Puglisi E."/>
            <person name="Morelli L."/>
            <person name="Spezio C."/>
            <person name="Bonetti A."/>
            <person name="Sandri C."/>
        </authorList>
    </citation>
    <scope>NUCLEOTIDE SEQUENCE [LARGE SCALE GENOMIC DNA]</scope>
    <source>
        <strain evidence="3">TRE1</strain>
    </source>
</reference>
<sequence>MTLEGEEASWPVWRLYATAWSEIWGGVIVLCHALRQGMAGWKDFGLHDDAMWQAMQKSIGSVFRAMRSWQAAPKTSKIEFAAAS</sequence>
<accession>A0A2M9H7B6</accession>
<dbReference type="EMBL" id="PEBI01000004">
    <property type="protein sequence ID" value="PJM72708.1"/>
    <property type="molecule type" value="Genomic_DNA"/>
</dbReference>
<gene>
    <name evidence="2" type="ORF">CS006_09110</name>
</gene>
<dbReference type="AlphaFoldDB" id="A0A2M9H7B6"/>
<feature type="transmembrane region" description="Helical" evidence="1">
    <location>
        <begin position="12"/>
        <end position="34"/>
    </location>
</feature>
<name>A0A2M9H7B6_9BIFI</name>
<comment type="caution">
    <text evidence="2">The sequence shown here is derived from an EMBL/GenBank/DDBJ whole genome shotgun (WGS) entry which is preliminary data.</text>
</comment>
<keyword evidence="1" id="KW-0472">Membrane</keyword>
<protein>
    <submittedName>
        <fullName evidence="2">Uncharacterized protein</fullName>
    </submittedName>
</protein>
<keyword evidence="1" id="KW-0812">Transmembrane</keyword>
<dbReference type="Proteomes" id="UP000229095">
    <property type="component" value="Unassembled WGS sequence"/>
</dbReference>
<evidence type="ECO:0000313" key="3">
    <source>
        <dbReference type="Proteomes" id="UP000229095"/>
    </source>
</evidence>
<evidence type="ECO:0000313" key="2">
    <source>
        <dbReference type="EMBL" id="PJM72708.1"/>
    </source>
</evidence>
<keyword evidence="1" id="KW-1133">Transmembrane helix</keyword>
<proteinExistence type="predicted"/>